<reference evidence="5 6" key="1">
    <citation type="submission" date="2022-10" db="EMBL/GenBank/DDBJ databases">
        <title>The complete genomes of actinobacterial strains from the NBC collection.</title>
        <authorList>
            <person name="Joergensen T.S."/>
            <person name="Alvarez Arevalo M."/>
            <person name="Sterndorff E.B."/>
            <person name="Faurdal D."/>
            <person name="Vuksanovic O."/>
            <person name="Mourched A.-S."/>
            <person name="Charusanti P."/>
            <person name="Shaw S."/>
            <person name="Blin K."/>
            <person name="Weber T."/>
        </authorList>
    </citation>
    <scope>NUCLEOTIDE SEQUENCE [LARGE SCALE GENOMIC DNA]</scope>
    <source>
        <strain evidence="5 6">NBC_01413</strain>
    </source>
</reference>
<evidence type="ECO:0000256" key="2">
    <source>
        <dbReference type="ARBA" id="ARBA00006411"/>
    </source>
</evidence>
<sequence>MNRTWNLTDLELFALWEWATSDALPWPFFATTRSMDFDELTRQKNAAIDGLRRDNAEFVTVVLEALLQPDIQVIVHGYDGADEMKVDALVRILACRRGDRGYVVRQLPGETYWHSGGYVITECDAVGLAREVVEQIPECEAGRHADYVLGSEDKAHELDYSYSISAVHDSFDDPAPLRAQQFEAATVDRAGAVEIIQGRSRFGPRGVTRHKLTWRDLADDGRYVIAEEVPRVATGADSKRFTEMINRRIAAVVRAIKDERVQGV</sequence>
<dbReference type="EMBL" id="CP109527">
    <property type="protein sequence ID" value="WTY37793.1"/>
    <property type="molecule type" value="Genomic_DNA"/>
</dbReference>
<accession>A0ABZ1NCX7</accession>
<evidence type="ECO:0000256" key="3">
    <source>
        <dbReference type="ARBA" id="ARBA00022490"/>
    </source>
</evidence>
<keyword evidence="3" id="KW-0963">Cytoplasm</keyword>
<name>A0ABZ1NCX7_9NOCA</name>
<comment type="similarity">
    <text evidence="2">Belongs to the EspG family.</text>
</comment>
<evidence type="ECO:0000313" key="6">
    <source>
        <dbReference type="Proteomes" id="UP001621418"/>
    </source>
</evidence>
<dbReference type="Proteomes" id="UP001621418">
    <property type="component" value="Chromosome"/>
</dbReference>
<dbReference type="RefSeq" id="WP_328659277.1">
    <property type="nucleotide sequence ID" value="NZ_CP108014.1"/>
</dbReference>
<keyword evidence="6" id="KW-1185">Reference proteome</keyword>
<dbReference type="Pfam" id="PF14011">
    <property type="entry name" value="ESX-1_EspG"/>
    <property type="match status" value="1"/>
</dbReference>
<protein>
    <submittedName>
        <fullName evidence="5">ESX secretion-associated protein EspG</fullName>
    </submittedName>
</protein>
<proteinExistence type="inferred from homology"/>
<evidence type="ECO:0000256" key="1">
    <source>
        <dbReference type="ARBA" id="ARBA00004496"/>
    </source>
</evidence>
<organism evidence="5 6">
    <name type="scientific">Nocardia salmonicida</name>
    <dbReference type="NCBI Taxonomy" id="53431"/>
    <lineage>
        <taxon>Bacteria</taxon>
        <taxon>Bacillati</taxon>
        <taxon>Actinomycetota</taxon>
        <taxon>Actinomycetes</taxon>
        <taxon>Mycobacteriales</taxon>
        <taxon>Nocardiaceae</taxon>
        <taxon>Nocardia</taxon>
    </lineage>
</organism>
<dbReference type="InterPro" id="IPR025734">
    <property type="entry name" value="EspG"/>
</dbReference>
<comment type="subcellular location">
    <subcellularLocation>
        <location evidence="1">Cytoplasm</location>
    </subcellularLocation>
</comment>
<keyword evidence="4" id="KW-0143">Chaperone</keyword>
<dbReference type="GeneID" id="91380952"/>
<gene>
    <name evidence="5" type="ORF">OG308_08120</name>
</gene>
<evidence type="ECO:0000256" key="4">
    <source>
        <dbReference type="ARBA" id="ARBA00023186"/>
    </source>
</evidence>
<evidence type="ECO:0000313" key="5">
    <source>
        <dbReference type="EMBL" id="WTY37793.1"/>
    </source>
</evidence>